<gene>
    <name evidence="2" type="ORF">ARMGADRAFT_881820</name>
</gene>
<keyword evidence="3" id="KW-1185">Reference proteome</keyword>
<dbReference type="Pfam" id="PF03184">
    <property type="entry name" value="DDE_1"/>
    <property type="match status" value="1"/>
</dbReference>
<protein>
    <recommendedName>
        <fullName evidence="1">DDE-1 domain-containing protein</fullName>
    </recommendedName>
</protein>
<dbReference type="AlphaFoldDB" id="A0A2H3DAR6"/>
<feature type="domain" description="DDE-1" evidence="1">
    <location>
        <begin position="1"/>
        <end position="88"/>
    </location>
</feature>
<dbReference type="Proteomes" id="UP000217790">
    <property type="component" value="Unassembled WGS sequence"/>
</dbReference>
<dbReference type="OMA" id="HETHAIC"/>
<sequence length="95" mass="10971">DGHNSHCTYRFCLYTEAAMIIILCLVAHTTHWAQPLDVGCFRPLGSAWKKEVMAASRQFIRITKYNLLELYDQARKRAFLPDTVTSAFRHTGIWP</sequence>
<dbReference type="STRING" id="47427.A0A2H3DAR6"/>
<feature type="non-terminal residue" evidence="2">
    <location>
        <position position="95"/>
    </location>
</feature>
<accession>A0A2H3DAR6</accession>
<evidence type="ECO:0000313" key="3">
    <source>
        <dbReference type="Proteomes" id="UP000217790"/>
    </source>
</evidence>
<evidence type="ECO:0000313" key="2">
    <source>
        <dbReference type="EMBL" id="PBK92335.1"/>
    </source>
</evidence>
<dbReference type="OrthoDB" id="3064354at2759"/>
<evidence type="ECO:0000259" key="1">
    <source>
        <dbReference type="Pfam" id="PF03184"/>
    </source>
</evidence>
<dbReference type="EMBL" id="KZ293659">
    <property type="protein sequence ID" value="PBK92335.1"/>
    <property type="molecule type" value="Genomic_DNA"/>
</dbReference>
<dbReference type="InParanoid" id="A0A2H3DAR6"/>
<feature type="non-terminal residue" evidence="2">
    <location>
        <position position="1"/>
    </location>
</feature>
<dbReference type="InterPro" id="IPR004875">
    <property type="entry name" value="DDE_SF_endonuclease_dom"/>
</dbReference>
<name>A0A2H3DAR6_ARMGA</name>
<dbReference type="GO" id="GO:0003676">
    <property type="term" value="F:nucleic acid binding"/>
    <property type="evidence" value="ECO:0007669"/>
    <property type="project" value="InterPro"/>
</dbReference>
<reference evidence="3" key="1">
    <citation type="journal article" date="2017" name="Nat. Ecol. Evol.">
        <title>Genome expansion and lineage-specific genetic innovations in the forest pathogenic fungi Armillaria.</title>
        <authorList>
            <person name="Sipos G."/>
            <person name="Prasanna A.N."/>
            <person name="Walter M.C."/>
            <person name="O'Connor E."/>
            <person name="Balint B."/>
            <person name="Krizsan K."/>
            <person name="Kiss B."/>
            <person name="Hess J."/>
            <person name="Varga T."/>
            <person name="Slot J."/>
            <person name="Riley R."/>
            <person name="Boka B."/>
            <person name="Rigling D."/>
            <person name="Barry K."/>
            <person name="Lee J."/>
            <person name="Mihaltcheva S."/>
            <person name="LaButti K."/>
            <person name="Lipzen A."/>
            <person name="Waldron R."/>
            <person name="Moloney N.M."/>
            <person name="Sperisen C."/>
            <person name="Kredics L."/>
            <person name="Vagvoelgyi C."/>
            <person name="Patrignani A."/>
            <person name="Fitzpatrick D."/>
            <person name="Nagy I."/>
            <person name="Doyle S."/>
            <person name="Anderson J.B."/>
            <person name="Grigoriev I.V."/>
            <person name="Gueldener U."/>
            <person name="Muensterkoetter M."/>
            <person name="Nagy L.G."/>
        </authorList>
    </citation>
    <scope>NUCLEOTIDE SEQUENCE [LARGE SCALE GENOMIC DNA]</scope>
    <source>
        <strain evidence="3">Ar21-2</strain>
    </source>
</reference>
<organism evidence="2 3">
    <name type="scientific">Armillaria gallica</name>
    <name type="common">Bulbous honey fungus</name>
    <name type="synonym">Armillaria bulbosa</name>
    <dbReference type="NCBI Taxonomy" id="47427"/>
    <lineage>
        <taxon>Eukaryota</taxon>
        <taxon>Fungi</taxon>
        <taxon>Dikarya</taxon>
        <taxon>Basidiomycota</taxon>
        <taxon>Agaricomycotina</taxon>
        <taxon>Agaricomycetes</taxon>
        <taxon>Agaricomycetidae</taxon>
        <taxon>Agaricales</taxon>
        <taxon>Marasmiineae</taxon>
        <taxon>Physalacriaceae</taxon>
        <taxon>Armillaria</taxon>
    </lineage>
</organism>
<proteinExistence type="predicted"/>